<comment type="caution">
    <text evidence="2">The sequence shown here is derived from an EMBL/GenBank/DDBJ whole genome shotgun (WGS) entry which is preliminary data.</text>
</comment>
<gene>
    <name evidence="2" type="ORF">HJG63_008225</name>
</gene>
<evidence type="ECO:0000256" key="1">
    <source>
        <dbReference type="SAM" id="Phobius"/>
    </source>
</evidence>
<organism evidence="2 3">
    <name type="scientific">Rousettus aegyptiacus</name>
    <name type="common">Egyptian fruit bat</name>
    <name type="synonym">Pteropus aegyptiacus</name>
    <dbReference type="NCBI Taxonomy" id="9407"/>
    <lineage>
        <taxon>Eukaryota</taxon>
        <taxon>Metazoa</taxon>
        <taxon>Chordata</taxon>
        <taxon>Craniata</taxon>
        <taxon>Vertebrata</taxon>
        <taxon>Euteleostomi</taxon>
        <taxon>Mammalia</taxon>
        <taxon>Eutheria</taxon>
        <taxon>Laurasiatheria</taxon>
        <taxon>Chiroptera</taxon>
        <taxon>Yinpterochiroptera</taxon>
        <taxon>Pteropodoidea</taxon>
        <taxon>Pteropodidae</taxon>
        <taxon>Rousettinae</taxon>
        <taxon>Rousettus</taxon>
    </lineage>
</organism>
<dbReference type="Proteomes" id="UP000593571">
    <property type="component" value="Unassembled WGS sequence"/>
</dbReference>
<keyword evidence="1" id="KW-1133">Transmembrane helix</keyword>
<keyword evidence="3" id="KW-1185">Reference proteome</keyword>
<name>A0A7J8E8E4_ROUAE</name>
<protein>
    <submittedName>
        <fullName evidence="2">Uncharacterized protein</fullName>
    </submittedName>
</protein>
<dbReference type="AlphaFoldDB" id="A0A7J8E8E4"/>
<reference evidence="2 3" key="1">
    <citation type="journal article" date="2020" name="Nature">
        <title>Six reference-quality genomes reveal evolution of bat adaptations.</title>
        <authorList>
            <person name="Jebb D."/>
            <person name="Huang Z."/>
            <person name="Pippel M."/>
            <person name="Hughes G.M."/>
            <person name="Lavrichenko K."/>
            <person name="Devanna P."/>
            <person name="Winkler S."/>
            <person name="Jermiin L.S."/>
            <person name="Skirmuntt E.C."/>
            <person name="Katzourakis A."/>
            <person name="Burkitt-Gray L."/>
            <person name="Ray D.A."/>
            <person name="Sullivan K.A.M."/>
            <person name="Roscito J.G."/>
            <person name="Kirilenko B.M."/>
            <person name="Davalos L.M."/>
            <person name="Corthals A.P."/>
            <person name="Power M.L."/>
            <person name="Jones G."/>
            <person name="Ransome R.D."/>
            <person name="Dechmann D.K.N."/>
            <person name="Locatelli A.G."/>
            <person name="Puechmaille S.J."/>
            <person name="Fedrigo O."/>
            <person name="Jarvis E.D."/>
            <person name="Hiller M."/>
            <person name="Vernes S.C."/>
            <person name="Myers E.W."/>
            <person name="Teeling E.C."/>
        </authorList>
    </citation>
    <scope>NUCLEOTIDE SEQUENCE [LARGE SCALE GENOMIC DNA]</scope>
    <source>
        <strain evidence="2">MRouAeg1</strain>
        <tissue evidence="2">Muscle</tissue>
    </source>
</reference>
<dbReference type="EMBL" id="JACASE010000010">
    <property type="protein sequence ID" value="KAF6431748.1"/>
    <property type="molecule type" value="Genomic_DNA"/>
</dbReference>
<evidence type="ECO:0000313" key="2">
    <source>
        <dbReference type="EMBL" id="KAF6431748.1"/>
    </source>
</evidence>
<keyword evidence="1" id="KW-0472">Membrane</keyword>
<feature type="transmembrane region" description="Helical" evidence="1">
    <location>
        <begin position="50"/>
        <end position="74"/>
    </location>
</feature>
<proteinExistence type="predicted"/>
<evidence type="ECO:0000313" key="3">
    <source>
        <dbReference type="Proteomes" id="UP000593571"/>
    </source>
</evidence>
<keyword evidence="1" id="KW-0812">Transmembrane</keyword>
<accession>A0A7J8E8E4</accession>
<sequence>MSAAPSDPCWENWLRKDSGQWDEAWPRSPRHLCFLGNGPSRFSSLLLHSLYMYIYLLGIIILQNISVHMSYLIYIPLSRRHVISSPLATVPIFPTYLRCFSKVTSLLGKEIVKRGASNGEYCFNELNSHTPNYHTS</sequence>